<feature type="non-terminal residue" evidence="2">
    <location>
        <position position="279"/>
    </location>
</feature>
<sequence length="279" mass="30736">FFPSSMTPGEQQLLSTYAQNMFFNSINFIVSVVPGAFVLGFIIAVRSLMTTERRGRSQTALVVCLTTIFICFTLFVSYQGGVSLTSTWYTLVRVSEEGFATQVQAANEKTTTWQFMSSWGTTISVLLSDGTVVWRAWCLFQGNKLWKLTLVILMILNVCINVADCIWLDIKLSLRSSDAKPTILDWLSAVLPLIVNMVTTILSILNLLIESGAIFCAIQTTYIIALVLGTYGVITSWVLAAVESVFAIASACHPVAIIALVSMIPADDTHYSKQRLETD</sequence>
<protein>
    <submittedName>
        <fullName evidence="2">Uncharacterized protein</fullName>
    </submittedName>
</protein>
<dbReference type="Proteomes" id="UP000772434">
    <property type="component" value="Unassembled WGS sequence"/>
</dbReference>
<feature type="transmembrane region" description="Helical" evidence="1">
    <location>
        <begin position="119"/>
        <end position="138"/>
    </location>
</feature>
<dbReference type="OrthoDB" id="3250682at2759"/>
<gene>
    <name evidence="2" type="ORF">BDP27DRAFT_1330978</name>
</gene>
<feature type="transmembrane region" description="Helical" evidence="1">
    <location>
        <begin position="26"/>
        <end position="48"/>
    </location>
</feature>
<comment type="caution">
    <text evidence="2">The sequence shown here is derived from an EMBL/GenBank/DDBJ whole genome shotgun (WGS) entry which is preliminary data.</text>
</comment>
<dbReference type="EMBL" id="JADNRY010000092">
    <property type="protein sequence ID" value="KAF9066118.1"/>
    <property type="molecule type" value="Genomic_DNA"/>
</dbReference>
<name>A0A9P5PMM4_9AGAR</name>
<accession>A0A9P5PMM4</accession>
<feature type="transmembrane region" description="Helical" evidence="1">
    <location>
        <begin position="60"/>
        <end position="78"/>
    </location>
</feature>
<evidence type="ECO:0000313" key="3">
    <source>
        <dbReference type="Proteomes" id="UP000772434"/>
    </source>
</evidence>
<evidence type="ECO:0000256" key="1">
    <source>
        <dbReference type="SAM" id="Phobius"/>
    </source>
</evidence>
<dbReference type="AlphaFoldDB" id="A0A9P5PMM4"/>
<feature type="transmembrane region" description="Helical" evidence="1">
    <location>
        <begin position="221"/>
        <end position="240"/>
    </location>
</feature>
<keyword evidence="1" id="KW-0472">Membrane</keyword>
<keyword evidence="1" id="KW-0812">Transmembrane</keyword>
<keyword evidence="3" id="KW-1185">Reference proteome</keyword>
<reference evidence="2" key="1">
    <citation type="submission" date="2020-11" db="EMBL/GenBank/DDBJ databases">
        <authorList>
            <consortium name="DOE Joint Genome Institute"/>
            <person name="Ahrendt S."/>
            <person name="Riley R."/>
            <person name="Andreopoulos W."/>
            <person name="Labutti K."/>
            <person name="Pangilinan J."/>
            <person name="Ruiz-Duenas F.J."/>
            <person name="Barrasa J.M."/>
            <person name="Sanchez-Garcia M."/>
            <person name="Camarero S."/>
            <person name="Miyauchi S."/>
            <person name="Serrano A."/>
            <person name="Linde D."/>
            <person name="Babiker R."/>
            <person name="Drula E."/>
            <person name="Ayuso-Fernandez I."/>
            <person name="Pacheco R."/>
            <person name="Padilla G."/>
            <person name="Ferreira P."/>
            <person name="Barriuso J."/>
            <person name="Kellner H."/>
            <person name="Castanera R."/>
            <person name="Alfaro M."/>
            <person name="Ramirez L."/>
            <person name="Pisabarro A.G."/>
            <person name="Kuo A."/>
            <person name="Tritt A."/>
            <person name="Lipzen A."/>
            <person name="He G."/>
            <person name="Yan M."/>
            <person name="Ng V."/>
            <person name="Cullen D."/>
            <person name="Martin F."/>
            <person name="Rosso M.-N."/>
            <person name="Henrissat B."/>
            <person name="Hibbett D."/>
            <person name="Martinez A.T."/>
            <person name="Grigoriev I.V."/>
        </authorList>
    </citation>
    <scope>NUCLEOTIDE SEQUENCE</scope>
    <source>
        <strain evidence="2">AH 40177</strain>
    </source>
</reference>
<feature type="transmembrane region" description="Helical" evidence="1">
    <location>
        <begin position="150"/>
        <end position="170"/>
    </location>
</feature>
<evidence type="ECO:0000313" key="2">
    <source>
        <dbReference type="EMBL" id="KAF9066118.1"/>
    </source>
</evidence>
<proteinExistence type="predicted"/>
<keyword evidence="1" id="KW-1133">Transmembrane helix</keyword>
<feature type="transmembrane region" description="Helical" evidence="1">
    <location>
        <begin position="246"/>
        <end position="266"/>
    </location>
</feature>
<organism evidence="2 3">
    <name type="scientific">Rhodocollybia butyracea</name>
    <dbReference type="NCBI Taxonomy" id="206335"/>
    <lineage>
        <taxon>Eukaryota</taxon>
        <taxon>Fungi</taxon>
        <taxon>Dikarya</taxon>
        <taxon>Basidiomycota</taxon>
        <taxon>Agaricomycotina</taxon>
        <taxon>Agaricomycetes</taxon>
        <taxon>Agaricomycetidae</taxon>
        <taxon>Agaricales</taxon>
        <taxon>Marasmiineae</taxon>
        <taxon>Omphalotaceae</taxon>
        <taxon>Rhodocollybia</taxon>
    </lineage>
</organism>
<feature type="transmembrane region" description="Helical" evidence="1">
    <location>
        <begin position="190"/>
        <end position="209"/>
    </location>
</feature>